<reference evidence="2" key="2">
    <citation type="journal article" date="2015" name="Data Brief">
        <title>Shoot transcriptome of the giant reed, Arundo donax.</title>
        <authorList>
            <person name="Barrero R.A."/>
            <person name="Guerrero F.D."/>
            <person name="Moolhuijzen P."/>
            <person name="Goolsby J.A."/>
            <person name="Tidwell J."/>
            <person name="Bellgard S.E."/>
            <person name="Bellgard M.I."/>
        </authorList>
    </citation>
    <scope>NUCLEOTIDE SEQUENCE</scope>
    <source>
        <tissue evidence="2">Shoot tissue taken approximately 20 cm above the soil surface</tissue>
    </source>
</reference>
<evidence type="ECO:0000256" key="1">
    <source>
        <dbReference type="SAM" id="MobiDB-lite"/>
    </source>
</evidence>
<feature type="compositionally biased region" description="Basic residues" evidence="1">
    <location>
        <begin position="22"/>
        <end position="33"/>
    </location>
</feature>
<dbReference type="AlphaFoldDB" id="A0A0A9F459"/>
<name>A0A0A9F459_ARUDO</name>
<reference evidence="2" key="1">
    <citation type="submission" date="2014-09" db="EMBL/GenBank/DDBJ databases">
        <authorList>
            <person name="Magalhaes I.L.F."/>
            <person name="Oliveira U."/>
            <person name="Santos F.R."/>
            <person name="Vidigal T.H.D.A."/>
            <person name="Brescovit A.D."/>
            <person name="Santos A.J."/>
        </authorList>
    </citation>
    <scope>NUCLEOTIDE SEQUENCE</scope>
    <source>
        <tissue evidence="2">Shoot tissue taken approximately 20 cm above the soil surface</tissue>
    </source>
</reference>
<proteinExistence type="predicted"/>
<sequence length="33" mass="3617">MTTGMGGRSLRSCGICQSTTGRRTRRPSRTTPF</sequence>
<feature type="region of interest" description="Disordered" evidence="1">
    <location>
        <begin position="1"/>
        <end position="33"/>
    </location>
</feature>
<organism evidence="2">
    <name type="scientific">Arundo donax</name>
    <name type="common">Giant reed</name>
    <name type="synonym">Donax arundinaceus</name>
    <dbReference type="NCBI Taxonomy" id="35708"/>
    <lineage>
        <taxon>Eukaryota</taxon>
        <taxon>Viridiplantae</taxon>
        <taxon>Streptophyta</taxon>
        <taxon>Embryophyta</taxon>
        <taxon>Tracheophyta</taxon>
        <taxon>Spermatophyta</taxon>
        <taxon>Magnoliopsida</taxon>
        <taxon>Liliopsida</taxon>
        <taxon>Poales</taxon>
        <taxon>Poaceae</taxon>
        <taxon>PACMAD clade</taxon>
        <taxon>Arundinoideae</taxon>
        <taxon>Arundineae</taxon>
        <taxon>Arundo</taxon>
    </lineage>
</organism>
<protein>
    <submittedName>
        <fullName evidence="2">Uncharacterized protein</fullName>
    </submittedName>
</protein>
<accession>A0A0A9F459</accession>
<evidence type="ECO:0000313" key="2">
    <source>
        <dbReference type="EMBL" id="JAE07825.1"/>
    </source>
</evidence>
<dbReference type="EMBL" id="GBRH01190071">
    <property type="protein sequence ID" value="JAE07825.1"/>
    <property type="molecule type" value="Transcribed_RNA"/>
</dbReference>